<reference evidence="1" key="1">
    <citation type="journal article" date="2014" name="Nat. Commun.">
        <title>The tobacco genome sequence and its comparison with those of tomato and potato.</title>
        <authorList>
            <person name="Sierro N."/>
            <person name="Battey J.N."/>
            <person name="Ouadi S."/>
            <person name="Bakaher N."/>
            <person name="Bovet L."/>
            <person name="Willig A."/>
            <person name="Goepfert S."/>
            <person name="Peitsch M.C."/>
            <person name="Ivanov N.V."/>
        </authorList>
    </citation>
    <scope>NUCLEOTIDE SEQUENCE [LARGE SCALE GENOMIC DNA]</scope>
</reference>
<keyword evidence="1" id="KW-1185">Reference proteome</keyword>
<organism evidence="1 2">
    <name type="scientific">Nicotiana tabacum</name>
    <name type="common">Common tobacco</name>
    <dbReference type="NCBI Taxonomy" id="4097"/>
    <lineage>
        <taxon>Eukaryota</taxon>
        <taxon>Viridiplantae</taxon>
        <taxon>Streptophyta</taxon>
        <taxon>Embryophyta</taxon>
        <taxon>Tracheophyta</taxon>
        <taxon>Spermatophyta</taxon>
        <taxon>Magnoliopsida</taxon>
        <taxon>eudicotyledons</taxon>
        <taxon>Gunneridae</taxon>
        <taxon>Pentapetalae</taxon>
        <taxon>asterids</taxon>
        <taxon>lamiids</taxon>
        <taxon>Solanales</taxon>
        <taxon>Solanaceae</taxon>
        <taxon>Nicotianoideae</taxon>
        <taxon>Nicotianeae</taxon>
        <taxon>Nicotiana</taxon>
    </lineage>
</organism>
<name>A0AC58T538_TOBAC</name>
<dbReference type="RefSeq" id="XP_075092353.1">
    <property type="nucleotide sequence ID" value="XM_075236252.1"/>
</dbReference>
<evidence type="ECO:0000313" key="2">
    <source>
        <dbReference type="RefSeq" id="XP_075092353.1"/>
    </source>
</evidence>
<dbReference type="Proteomes" id="UP000790787">
    <property type="component" value="Chromosome 18"/>
</dbReference>
<protein>
    <submittedName>
        <fullName evidence="2">Uncharacterized protein LOC142172594</fullName>
    </submittedName>
</protein>
<proteinExistence type="predicted"/>
<gene>
    <name evidence="2" type="primary">LOC142172594</name>
</gene>
<sequence>MESIETDEDDAIVGAVATSVLTARAAIILAYENQSNIPRAPYTNKDQEREFYMNSILNGSIVHCDCVGEIDGTHVLASVPIEHQNRYRGRKSTTTQNVLAAVSFNLKFTYVLADKYYLLDAEYGLRKGFISPYHGVRYHLQEYSDRPPQNEKELFNIRHASLRSVVERAFAILKRWFRVIDNEPFWDFKTQVDVVLSSCILHNHRIDLEPNDPTIQEADGQPLVQTQNAQITQSSQRSQTYQTPRERREEARECSLKRDAIAHAMFTNYDRRRNR</sequence>
<evidence type="ECO:0000313" key="1">
    <source>
        <dbReference type="Proteomes" id="UP000790787"/>
    </source>
</evidence>
<accession>A0AC58T538</accession>
<reference evidence="2" key="2">
    <citation type="submission" date="2025-08" db="UniProtKB">
        <authorList>
            <consortium name="RefSeq"/>
        </authorList>
    </citation>
    <scope>IDENTIFICATION</scope>
    <source>
        <tissue evidence="2">Leaf</tissue>
    </source>
</reference>